<name>A0A9W9ZFV7_9CNID</name>
<evidence type="ECO:0000259" key="1">
    <source>
        <dbReference type="PROSITE" id="PS50017"/>
    </source>
</evidence>
<proteinExistence type="predicted"/>
<dbReference type="AlphaFoldDB" id="A0A9W9ZFV7"/>
<organism evidence="2 3">
    <name type="scientific">Desmophyllum pertusum</name>
    <dbReference type="NCBI Taxonomy" id="174260"/>
    <lineage>
        <taxon>Eukaryota</taxon>
        <taxon>Metazoa</taxon>
        <taxon>Cnidaria</taxon>
        <taxon>Anthozoa</taxon>
        <taxon>Hexacorallia</taxon>
        <taxon>Scleractinia</taxon>
        <taxon>Caryophylliina</taxon>
        <taxon>Caryophylliidae</taxon>
        <taxon>Desmophyllum</taxon>
    </lineage>
</organism>
<comment type="caution">
    <text evidence="2">The sequence shown here is derived from an EMBL/GenBank/DDBJ whole genome shotgun (WGS) entry which is preliminary data.</text>
</comment>
<dbReference type="CDD" id="cd01670">
    <property type="entry name" value="Death"/>
    <property type="match status" value="1"/>
</dbReference>
<evidence type="ECO:0000313" key="3">
    <source>
        <dbReference type="Proteomes" id="UP001163046"/>
    </source>
</evidence>
<dbReference type="Pfam" id="PF00531">
    <property type="entry name" value="Death"/>
    <property type="match status" value="1"/>
</dbReference>
<keyword evidence="3" id="KW-1185">Reference proteome</keyword>
<gene>
    <name evidence="2" type="ORF">OS493_004485</name>
</gene>
<protein>
    <recommendedName>
        <fullName evidence="1">Death domain-containing protein</fullName>
    </recommendedName>
</protein>
<dbReference type="OrthoDB" id="5988860at2759"/>
<dbReference type="GO" id="GO:0007165">
    <property type="term" value="P:signal transduction"/>
    <property type="evidence" value="ECO:0007669"/>
    <property type="project" value="InterPro"/>
</dbReference>
<dbReference type="EMBL" id="MU826351">
    <property type="protein sequence ID" value="KAJ7380902.1"/>
    <property type="molecule type" value="Genomic_DNA"/>
</dbReference>
<dbReference type="Proteomes" id="UP001163046">
    <property type="component" value="Unassembled WGS sequence"/>
</dbReference>
<dbReference type="InterPro" id="IPR000488">
    <property type="entry name" value="Death_dom"/>
</dbReference>
<dbReference type="InterPro" id="IPR011029">
    <property type="entry name" value="DEATH-like_dom_sf"/>
</dbReference>
<dbReference type="PROSITE" id="PS50017">
    <property type="entry name" value="DEATH_DOMAIN"/>
    <property type="match status" value="1"/>
</dbReference>
<accession>A0A9W9ZFV7</accession>
<evidence type="ECO:0000313" key="2">
    <source>
        <dbReference type="EMBL" id="KAJ7380902.1"/>
    </source>
</evidence>
<feature type="domain" description="Death" evidence="1">
    <location>
        <begin position="28"/>
        <end position="96"/>
    </location>
</feature>
<dbReference type="SUPFAM" id="SSF47986">
    <property type="entry name" value="DEATH domain"/>
    <property type="match status" value="1"/>
</dbReference>
<reference evidence="2" key="1">
    <citation type="submission" date="2023-01" db="EMBL/GenBank/DDBJ databases">
        <title>Genome assembly of the deep-sea coral Lophelia pertusa.</title>
        <authorList>
            <person name="Herrera S."/>
            <person name="Cordes E."/>
        </authorList>
    </citation>
    <scope>NUCLEOTIDE SEQUENCE</scope>
    <source>
        <strain evidence="2">USNM1676648</strain>
        <tissue evidence="2">Polyp</tissue>
    </source>
</reference>
<sequence length="118" mass="13660">MGRKATYHKLAIALNDQLVQRPGLGTPTDQELQRLAEEIPEDWKRIGRAVGLKEKHLKIIEIDHADDVCERALATLYKWQEKQGQEATYERLAQALDDELVQRRDLVEIFCCDIYPSK</sequence>
<dbReference type="SMART" id="SM00005">
    <property type="entry name" value="DEATH"/>
    <property type="match status" value="1"/>
</dbReference>
<dbReference type="Gene3D" id="1.10.533.10">
    <property type="entry name" value="Death Domain, Fas"/>
    <property type="match status" value="1"/>
</dbReference>